<keyword evidence="9" id="KW-0175">Coiled coil</keyword>
<feature type="compositionally biased region" description="Acidic residues" evidence="10">
    <location>
        <begin position="352"/>
        <end position="361"/>
    </location>
</feature>
<accession>A0AAN7H3E1</accession>
<evidence type="ECO:0000256" key="3">
    <source>
        <dbReference type="ARBA" id="ARBA00020629"/>
    </source>
</evidence>
<organism evidence="11 12">
    <name type="scientific">Podospora fimiseda</name>
    <dbReference type="NCBI Taxonomy" id="252190"/>
    <lineage>
        <taxon>Eukaryota</taxon>
        <taxon>Fungi</taxon>
        <taxon>Dikarya</taxon>
        <taxon>Ascomycota</taxon>
        <taxon>Pezizomycotina</taxon>
        <taxon>Sordariomycetes</taxon>
        <taxon>Sordariomycetidae</taxon>
        <taxon>Sordariales</taxon>
        <taxon>Podosporaceae</taxon>
        <taxon>Podospora</taxon>
    </lineage>
</organism>
<feature type="compositionally biased region" description="Low complexity" evidence="10">
    <location>
        <begin position="323"/>
        <end position="333"/>
    </location>
</feature>
<feature type="compositionally biased region" description="Low complexity" evidence="10">
    <location>
        <begin position="176"/>
        <end position="189"/>
    </location>
</feature>
<dbReference type="GO" id="GO:0006357">
    <property type="term" value="P:regulation of transcription by RNA polymerase II"/>
    <property type="evidence" value="ECO:0007669"/>
    <property type="project" value="InterPro"/>
</dbReference>
<proteinExistence type="inferred from homology"/>
<reference evidence="11" key="1">
    <citation type="journal article" date="2023" name="Mol. Phylogenet. Evol.">
        <title>Genome-scale phylogeny and comparative genomics of the fungal order Sordariales.</title>
        <authorList>
            <person name="Hensen N."/>
            <person name="Bonometti L."/>
            <person name="Westerberg I."/>
            <person name="Brannstrom I.O."/>
            <person name="Guillou S."/>
            <person name="Cros-Aarteil S."/>
            <person name="Calhoun S."/>
            <person name="Haridas S."/>
            <person name="Kuo A."/>
            <person name="Mondo S."/>
            <person name="Pangilinan J."/>
            <person name="Riley R."/>
            <person name="LaButti K."/>
            <person name="Andreopoulos B."/>
            <person name="Lipzen A."/>
            <person name="Chen C."/>
            <person name="Yan M."/>
            <person name="Daum C."/>
            <person name="Ng V."/>
            <person name="Clum A."/>
            <person name="Steindorff A."/>
            <person name="Ohm R.A."/>
            <person name="Martin F."/>
            <person name="Silar P."/>
            <person name="Natvig D.O."/>
            <person name="Lalanne C."/>
            <person name="Gautier V."/>
            <person name="Ament-Velasquez S.L."/>
            <person name="Kruys A."/>
            <person name="Hutchinson M.I."/>
            <person name="Powell A.J."/>
            <person name="Barry K."/>
            <person name="Miller A.N."/>
            <person name="Grigoriev I.V."/>
            <person name="Debuchy R."/>
            <person name="Gladieux P."/>
            <person name="Hiltunen Thoren M."/>
            <person name="Johannesson H."/>
        </authorList>
    </citation>
    <scope>NUCLEOTIDE SEQUENCE</scope>
    <source>
        <strain evidence="11">CBS 990.96</strain>
    </source>
</reference>
<keyword evidence="8" id="KW-0010">Activator</keyword>
<dbReference type="Pfam" id="PF10018">
    <property type="entry name" value="Med4"/>
    <property type="match status" value="1"/>
</dbReference>
<feature type="compositionally biased region" description="Low complexity" evidence="10">
    <location>
        <begin position="146"/>
        <end position="168"/>
    </location>
</feature>
<keyword evidence="4 8" id="KW-0805">Transcription regulation</keyword>
<protein>
    <recommendedName>
        <fullName evidence="3 8">Mediator of RNA polymerase II transcription subunit 4</fullName>
    </recommendedName>
    <alternativeName>
        <fullName evidence="7 8">Mediator complex subunit 4</fullName>
    </alternativeName>
</protein>
<feature type="compositionally biased region" description="Pro residues" evidence="10">
    <location>
        <begin position="211"/>
        <end position="230"/>
    </location>
</feature>
<feature type="compositionally biased region" description="Basic and acidic residues" evidence="10">
    <location>
        <begin position="273"/>
        <end position="322"/>
    </location>
</feature>
<dbReference type="AlphaFoldDB" id="A0AAN7H3E1"/>
<feature type="region of interest" description="Disordered" evidence="10">
    <location>
        <begin position="273"/>
        <end position="361"/>
    </location>
</feature>
<comment type="similarity">
    <text evidence="2 8">Belongs to the Mediator complex subunit 4 family.</text>
</comment>
<comment type="caution">
    <text evidence="11">The sequence shown here is derived from an EMBL/GenBank/DDBJ whole genome shotgun (WGS) entry which is preliminary data.</text>
</comment>
<keyword evidence="5 8" id="KW-0804">Transcription</keyword>
<comment type="subcellular location">
    <subcellularLocation>
        <location evidence="1 8">Nucleus</location>
    </subcellularLocation>
</comment>
<evidence type="ECO:0000256" key="2">
    <source>
        <dbReference type="ARBA" id="ARBA00009626"/>
    </source>
</evidence>
<keyword evidence="12" id="KW-1185">Reference proteome</keyword>
<dbReference type="GO" id="GO:0003712">
    <property type="term" value="F:transcription coregulator activity"/>
    <property type="evidence" value="ECO:0007669"/>
    <property type="project" value="InterPro"/>
</dbReference>
<keyword evidence="6 8" id="KW-0539">Nucleus</keyword>
<evidence type="ECO:0000256" key="1">
    <source>
        <dbReference type="ARBA" id="ARBA00004123"/>
    </source>
</evidence>
<comment type="subunit">
    <text evidence="8">Component of the Mediator complex.</text>
</comment>
<evidence type="ECO:0000256" key="4">
    <source>
        <dbReference type="ARBA" id="ARBA00023015"/>
    </source>
</evidence>
<dbReference type="InterPro" id="IPR019258">
    <property type="entry name" value="Mediator_Med4"/>
</dbReference>
<name>A0AAN7H3E1_9PEZI</name>
<dbReference type="GO" id="GO:0016592">
    <property type="term" value="C:mediator complex"/>
    <property type="evidence" value="ECO:0007669"/>
    <property type="project" value="InterPro"/>
</dbReference>
<evidence type="ECO:0000256" key="8">
    <source>
        <dbReference type="RuleBase" id="RU364141"/>
    </source>
</evidence>
<feature type="coiled-coil region" evidence="9">
    <location>
        <begin position="38"/>
        <end position="72"/>
    </location>
</feature>
<evidence type="ECO:0000256" key="6">
    <source>
        <dbReference type="ARBA" id="ARBA00023242"/>
    </source>
</evidence>
<evidence type="ECO:0000313" key="11">
    <source>
        <dbReference type="EMBL" id="KAK4231018.1"/>
    </source>
</evidence>
<feature type="region of interest" description="Disordered" evidence="10">
    <location>
        <begin position="146"/>
        <end position="235"/>
    </location>
</feature>
<reference evidence="11" key="2">
    <citation type="submission" date="2023-05" db="EMBL/GenBank/DDBJ databases">
        <authorList>
            <consortium name="Lawrence Berkeley National Laboratory"/>
            <person name="Steindorff A."/>
            <person name="Hensen N."/>
            <person name="Bonometti L."/>
            <person name="Westerberg I."/>
            <person name="Brannstrom I.O."/>
            <person name="Guillou S."/>
            <person name="Cros-Aarteil S."/>
            <person name="Calhoun S."/>
            <person name="Haridas S."/>
            <person name="Kuo A."/>
            <person name="Mondo S."/>
            <person name="Pangilinan J."/>
            <person name="Riley R."/>
            <person name="Labutti K."/>
            <person name="Andreopoulos B."/>
            <person name="Lipzen A."/>
            <person name="Chen C."/>
            <person name="Yanf M."/>
            <person name="Daum C."/>
            <person name="Ng V."/>
            <person name="Clum A."/>
            <person name="Ohm R."/>
            <person name="Martin F."/>
            <person name="Silar P."/>
            <person name="Natvig D."/>
            <person name="Lalanne C."/>
            <person name="Gautier V."/>
            <person name="Ament-Velasquez S.L."/>
            <person name="Kruys A."/>
            <person name="Hutchinson M.I."/>
            <person name="Powell A.J."/>
            <person name="Barry K."/>
            <person name="Miller A.N."/>
            <person name="Grigoriev I.V."/>
            <person name="Debuchy R."/>
            <person name="Gladieux P."/>
            <person name="Thoren M.H."/>
            <person name="Johannesson H."/>
        </authorList>
    </citation>
    <scope>NUCLEOTIDE SEQUENCE</scope>
    <source>
        <strain evidence="11">CBS 990.96</strain>
    </source>
</reference>
<dbReference type="EMBL" id="MU865295">
    <property type="protein sequence ID" value="KAK4231018.1"/>
    <property type="molecule type" value="Genomic_DNA"/>
</dbReference>
<feature type="compositionally biased region" description="Low complexity" evidence="10">
    <location>
        <begin position="200"/>
        <end position="210"/>
    </location>
</feature>
<dbReference type="Proteomes" id="UP001301958">
    <property type="component" value="Unassembled WGS sequence"/>
</dbReference>
<evidence type="ECO:0000256" key="7">
    <source>
        <dbReference type="ARBA" id="ARBA00031257"/>
    </source>
</evidence>
<gene>
    <name evidence="8" type="primary">MED4</name>
    <name evidence="11" type="ORF">QBC38DRAFT_467628</name>
</gene>
<evidence type="ECO:0000256" key="9">
    <source>
        <dbReference type="SAM" id="Coils"/>
    </source>
</evidence>
<evidence type="ECO:0000256" key="5">
    <source>
        <dbReference type="ARBA" id="ARBA00023163"/>
    </source>
</evidence>
<comment type="function">
    <text evidence="8">Component of the Mediator complex, a coactivator involved in the regulated transcription of nearly all RNA polymerase II-dependent genes. Mediator functions as a bridge to convey information from gene-specific regulatory proteins to the basal RNA polymerase II transcription machinery. Mediator is recruited to promoters by direct interactions with regulatory proteins and serves as a scaffold for the assembly of a functional preinitiation complex with RNA polymerase II and the general transcription factors.</text>
</comment>
<evidence type="ECO:0000256" key="10">
    <source>
        <dbReference type="SAM" id="MobiDB-lite"/>
    </source>
</evidence>
<sequence>MNRPPKPDSMQKKLEDSFDRIEKALTAFLDSLMKNNPSEKLAADLVEADRELHNAVKELETHQNNVAKVKRLKEETDALDQKTKAILQNLWDMRKELKSIPTTSYSDAQPKYRFTTAELLSYARLISPHTLPPAAVLHSLDIASSAANAPSPSPNPNSNNPTAQTPNAMTSSVVGTPSASIPAPTTSGAPAPPTPSNVNSTSQQPQQQQTQPPPAIHQPPSIIPPLPPHITPHLNPHEYQHFVPWPTMAQIRSGALMKVQDLINRGIDPKIYDPEEEERKKKEEEQTRKEAEEQARREREEQERRVREERERMMKEHAEAARQAEAAAAEGAAPSSTGSAMKPPPPKQFQFLDDDDDDDDE</sequence>
<evidence type="ECO:0000313" key="12">
    <source>
        <dbReference type="Proteomes" id="UP001301958"/>
    </source>
</evidence>